<evidence type="ECO:0000256" key="1">
    <source>
        <dbReference type="SAM" id="MobiDB-lite"/>
    </source>
</evidence>
<name>A0AAD2ADR7_9LAMI</name>
<accession>A0AAD2ADR7</accession>
<proteinExistence type="predicted"/>
<keyword evidence="3" id="KW-1185">Reference proteome</keyword>
<feature type="region of interest" description="Disordered" evidence="1">
    <location>
        <begin position="1"/>
        <end position="32"/>
    </location>
</feature>
<dbReference type="Proteomes" id="UP000834106">
    <property type="component" value="Chromosome 19"/>
</dbReference>
<feature type="compositionally biased region" description="Low complexity" evidence="1">
    <location>
        <begin position="1"/>
        <end position="22"/>
    </location>
</feature>
<organism evidence="2 3">
    <name type="scientific">Fraxinus pennsylvanica</name>
    <dbReference type="NCBI Taxonomy" id="56036"/>
    <lineage>
        <taxon>Eukaryota</taxon>
        <taxon>Viridiplantae</taxon>
        <taxon>Streptophyta</taxon>
        <taxon>Embryophyta</taxon>
        <taxon>Tracheophyta</taxon>
        <taxon>Spermatophyta</taxon>
        <taxon>Magnoliopsida</taxon>
        <taxon>eudicotyledons</taxon>
        <taxon>Gunneridae</taxon>
        <taxon>Pentapetalae</taxon>
        <taxon>asterids</taxon>
        <taxon>lamiids</taxon>
        <taxon>Lamiales</taxon>
        <taxon>Oleaceae</taxon>
        <taxon>Oleeae</taxon>
        <taxon>Fraxinus</taxon>
    </lineage>
</organism>
<protein>
    <submittedName>
        <fullName evidence="2">Uncharacterized protein</fullName>
    </submittedName>
</protein>
<dbReference type="EMBL" id="OU503054">
    <property type="protein sequence ID" value="CAI9783375.1"/>
    <property type="molecule type" value="Genomic_DNA"/>
</dbReference>
<gene>
    <name evidence="2" type="ORF">FPE_LOCUS30805</name>
</gene>
<evidence type="ECO:0000313" key="3">
    <source>
        <dbReference type="Proteomes" id="UP000834106"/>
    </source>
</evidence>
<sequence length="129" mass="14774">MNVELSKSAGNGSIASSSVSSSPKQNLANGGCPVFLDQRYTQWKVKSEKKKCVRCYVIKRKKKLEGNRLLEHALAVEGKWKQWMLEFNGDFSVCPYVSHSRGSSFVCFVQGVWFCIIVEQFRIWIKDQF</sequence>
<evidence type="ECO:0000313" key="2">
    <source>
        <dbReference type="EMBL" id="CAI9783375.1"/>
    </source>
</evidence>
<reference evidence="2" key="1">
    <citation type="submission" date="2023-05" db="EMBL/GenBank/DDBJ databases">
        <authorList>
            <person name="Huff M."/>
        </authorList>
    </citation>
    <scope>NUCLEOTIDE SEQUENCE</scope>
</reference>
<dbReference type="AlphaFoldDB" id="A0AAD2ADR7"/>